<evidence type="ECO:0000256" key="11">
    <source>
        <dbReference type="ARBA" id="ARBA00023136"/>
    </source>
</evidence>
<keyword evidence="15" id="KW-1185">Reference proteome</keyword>
<evidence type="ECO:0000256" key="3">
    <source>
        <dbReference type="ARBA" id="ARBA00010199"/>
    </source>
</evidence>
<dbReference type="AlphaFoldDB" id="A0A839JY08"/>
<keyword evidence="6" id="KW-0050">Antiport</keyword>
<organism evidence="14 15">
    <name type="scientific">Variimorphobacter saccharofermentans</name>
    <dbReference type="NCBI Taxonomy" id="2755051"/>
    <lineage>
        <taxon>Bacteria</taxon>
        <taxon>Bacillati</taxon>
        <taxon>Bacillota</taxon>
        <taxon>Clostridia</taxon>
        <taxon>Lachnospirales</taxon>
        <taxon>Lachnospiraceae</taxon>
        <taxon>Variimorphobacter</taxon>
    </lineage>
</organism>
<feature type="transmembrane region" description="Helical" evidence="13">
    <location>
        <begin position="415"/>
        <end position="435"/>
    </location>
</feature>
<keyword evidence="9 13" id="KW-1133">Transmembrane helix</keyword>
<reference evidence="14 15" key="1">
    <citation type="submission" date="2020-07" db="EMBL/GenBank/DDBJ databases">
        <title>Characterization and genome sequencing of isolate MD1, a novel member within the family Lachnospiraceae.</title>
        <authorList>
            <person name="Rettenmaier R."/>
            <person name="Di Bello L."/>
            <person name="Zinser C."/>
            <person name="Scheitz K."/>
            <person name="Liebl W."/>
            <person name="Zverlov V."/>
        </authorList>
    </citation>
    <scope>NUCLEOTIDE SEQUENCE [LARGE SCALE GENOMIC DNA]</scope>
    <source>
        <strain evidence="14 15">MD1</strain>
    </source>
</reference>
<dbReference type="GO" id="GO:0042910">
    <property type="term" value="F:xenobiotic transmembrane transporter activity"/>
    <property type="evidence" value="ECO:0007669"/>
    <property type="project" value="InterPro"/>
</dbReference>
<evidence type="ECO:0000313" key="14">
    <source>
        <dbReference type="EMBL" id="MBB2182555.1"/>
    </source>
</evidence>
<feature type="transmembrane region" description="Helical" evidence="13">
    <location>
        <begin position="58"/>
        <end position="84"/>
    </location>
</feature>
<keyword evidence="11 13" id="KW-0472">Membrane</keyword>
<evidence type="ECO:0000256" key="7">
    <source>
        <dbReference type="ARBA" id="ARBA00022475"/>
    </source>
</evidence>
<keyword evidence="7" id="KW-1003">Cell membrane</keyword>
<gene>
    <name evidence="14" type="ORF">H0486_06675</name>
</gene>
<comment type="caution">
    <text evidence="14">The sequence shown here is derived from an EMBL/GenBank/DDBJ whole genome shotgun (WGS) entry which is preliminary data.</text>
</comment>
<dbReference type="GO" id="GO:0015297">
    <property type="term" value="F:antiporter activity"/>
    <property type="evidence" value="ECO:0007669"/>
    <property type="project" value="UniProtKB-KW"/>
</dbReference>
<feature type="transmembrane region" description="Helical" evidence="13">
    <location>
        <begin position="319"/>
        <end position="342"/>
    </location>
</feature>
<dbReference type="PANTHER" id="PTHR43298:SF2">
    <property type="entry name" value="FMN_FAD EXPORTER YEEO-RELATED"/>
    <property type="match status" value="1"/>
</dbReference>
<evidence type="ECO:0000256" key="1">
    <source>
        <dbReference type="ARBA" id="ARBA00003408"/>
    </source>
</evidence>
<dbReference type="InterPro" id="IPR048279">
    <property type="entry name" value="MdtK-like"/>
</dbReference>
<evidence type="ECO:0000256" key="5">
    <source>
        <dbReference type="ARBA" id="ARBA00022448"/>
    </source>
</evidence>
<evidence type="ECO:0000256" key="8">
    <source>
        <dbReference type="ARBA" id="ARBA00022692"/>
    </source>
</evidence>
<dbReference type="PANTHER" id="PTHR43298">
    <property type="entry name" value="MULTIDRUG RESISTANCE PROTEIN NORM-RELATED"/>
    <property type="match status" value="1"/>
</dbReference>
<feature type="transmembrane region" description="Helical" evidence="13">
    <location>
        <begin position="198"/>
        <end position="218"/>
    </location>
</feature>
<feature type="transmembrane region" description="Helical" evidence="13">
    <location>
        <begin position="354"/>
        <end position="378"/>
    </location>
</feature>
<keyword evidence="8 13" id="KW-0812">Transmembrane</keyword>
<dbReference type="InterPro" id="IPR002528">
    <property type="entry name" value="MATE_fam"/>
</dbReference>
<keyword evidence="10" id="KW-0406">Ion transport</keyword>
<comment type="similarity">
    <text evidence="3">Belongs to the multi antimicrobial extrusion (MATE) (TC 2.A.66.1) family.</text>
</comment>
<proteinExistence type="inferred from homology"/>
<dbReference type="Proteomes" id="UP000574276">
    <property type="component" value="Unassembled WGS sequence"/>
</dbReference>
<feature type="transmembrane region" description="Helical" evidence="13">
    <location>
        <begin position="390"/>
        <end position="409"/>
    </location>
</feature>
<dbReference type="GO" id="GO:0005886">
    <property type="term" value="C:plasma membrane"/>
    <property type="evidence" value="ECO:0007669"/>
    <property type="project" value="UniProtKB-SubCell"/>
</dbReference>
<evidence type="ECO:0000256" key="4">
    <source>
        <dbReference type="ARBA" id="ARBA00020268"/>
    </source>
</evidence>
<evidence type="ECO:0000313" key="15">
    <source>
        <dbReference type="Proteomes" id="UP000574276"/>
    </source>
</evidence>
<evidence type="ECO:0000256" key="6">
    <source>
        <dbReference type="ARBA" id="ARBA00022449"/>
    </source>
</evidence>
<comment type="function">
    <text evidence="1">Multidrug efflux pump.</text>
</comment>
<dbReference type="PIRSF" id="PIRSF006603">
    <property type="entry name" value="DinF"/>
    <property type="match status" value="1"/>
</dbReference>
<evidence type="ECO:0000256" key="13">
    <source>
        <dbReference type="SAM" id="Phobius"/>
    </source>
</evidence>
<accession>A0A839JY08</accession>
<evidence type="ECO:0000256" key="12">
    <source>
        <dbReference type="ARBA" id="ARBA00031636"/>
    </source>
</evidence>
<dbReference type="Pfam" id="PF01554">
    <property type="entry name" value="MatE"/>
    <property type="match status" value="2"/>
</dbReference>
<evidence type="ECO:0000256" key="9">
    <source>
        <dbReference type="ARBA" id="ARBA00022989"/>
    </source>
</evidence>
<keyword evidence="5" id="KW-0813">Transport</keyword>
<dbReference type="EMBL" id="JACEGA010000001">
    <property type="protein sequence ID" value="MBB2182555.1"/>
    <property type="molecule type" value="Genomic_DNA"/>
</dbReference>
<sequence length="450" mass="48966">MQKSITRDMTNGSPAKLILKFSFPMLLGNLFQQLYNMVDSIVVGKFVGKDALAAVGATGSLGFLIIGLAFGLAAGVSIVISQYFGAKDYDNVRKGFATATYIIIGSALIMGIIGFFSCRTLLEILNTPESIIDQSELYLKITFAGILGVSCYNGMSAVLRALGDSVTPLIFLAVASILNVVLDLLFVVVFHWDVPGVAIATIISQFVSAIGCIVYAMARVKILRIPLHEFKPDKTIFKKCIKLGIPVALQNSFVSISMTALQWVINGYEEVVIAANTVVLRIEQLVLQPGMSVGAALAAYAGQNVGAGRIDRARSGYKWASIIIIIFSVIMLPVMYFGGGLLMDLFTKKEDVDVVIIGIKAIRITCFFYSAVGMIFVSRNFLSGTGDIRIPMVMGFVEVICRVFFAVVLPNFIGFYGIWWSTALTWVFTAIVGIVREWTGIWKTKSIVQP</sequence>
<name>A0A839JY08_9FIRM</name>
<feature type="transmembrane region" description="Helical" evidence="13">
    <location>
        <begin position="169"/>
        <end position="192"/>
    </location>
</feature>
<protein>
    <recommendedName>
        <fullName evidence="4">Probable multidrug resistance protein NorM</fullName>
    </recommendedName>
    <alternativeName>
        <fullName evidence="12">Multidrug-efflux transporter</fullName>
    </alternativeName>
</protein>
<dbReference type="NCBIfam" id="TIGR00797">
    <property type="entry name" value="matE"/>
    <property type="match status" value="1"/>
</dbReference>
<feature type="transmembrane region" description="Helical" evidence="13">
    <location>
        <begin position="96"/>
        <end position="117"/>
    </location>
</feature>
<dbReference type="GO" id="GO:0006811">
    <property type="term" value="P:monoatomic ion transport"/>
    <property type="evidence" value="ECO:0007669"/>
    <property type="project" value="UniProtKB-KW"/>
</dbReference>
<evidence type="ECO:0000256" key="10">
    <source>
        <dbReference type="ARBA" id="ARBA00023065"/>
    </source>
</evidence>
<comment type="subcellular location">
    <subcellularLocation>
        <location evidence="2">Cell membrane</location>
        <topology evidence="2">Multi-pass membrane protein</topology>
    </subcellularLocation>
</comment>
<evidence type="ECO:0000256" key="2">
    <source>
        <dbReference type="ARBA" id="ARBA00004651"/>
    </source>
</evidence>
<dbReference type="CDD" id="cd13138">
    <property type="entry name" value="MATE_yoeA_like"/>
    <property type="match status" value="1"/>
</dbReference>
<dbReference type="InterPro" id="IPR050222">
    <property type="entry name" value="MATE_MdtK"/>
</dbReference>